<dbReference type="Gene3D" id="3.40.50.1000">
    <property type="entry name" value="HAD superfamily/HAD-like"/>
    <property type="match status" value="1"/>
</dbReference>
<dbReference type="InterPro" id="IPR023214">
    <property type="entry name" value="HAD_sf"/>
</dbReference>
<accession>A0ABU0HV99</accession>
<dbReference type="Pfam" id="PF13419">
    <property type="entry name" value="HAD_2"/>
    <property type="match status" value="1"/>
</dbReference>
<dbReference type="SFLD" id="SFLDG01129">
    <property type="entry name" value="C1.5:_HAD__Beta-PGM__Phosphata"/>
    <property type="match status" value="1"/>
</dbReference>
<dbReference type="RefSeq" id="WP_238204255.1">
    <property type="nucleotide sequence ID" value="NZ_BPQE01000017.1"/>
</dbReference>
<comment type="caution">
    <text evidence="1">The sequence shown here is derived from an EMBL/GenBank/DDBJ whole genome shotgun (WGS) entry which is preliminary data.</text>
</comment>
<keyword evidence="2" id="KW-1185">Reference proteome</keyword>
<protein>
    <submittedName>
        <fullName evidence="1">Phosphoglycolate phosphatase</fullName>
        <ecNumber evidence="1">3.1.3.18</ecNumber>
    </submittedName>
</protein>
<gene>
    <name evidence="1" type="ORF">QO012_000745</name>
</gene>
<dbReference type="Gene3D" id="1.10.150.240">
    <property type="entry name" value="Putative phosphatase, domain 2"/>
    <property type="match status" value="1"/>
</dbReference>
<dbReference type="GO" id="GO:0008967">
    <property type="term" value="F:phosphoglycolate phosphatase activity"/>
    <property type="evidence" value="ECO:0007669"/>
    <property type="project" value="UniProtKB-EC"/>
</dbReference>
<reference evidence="1 2" key="1">
    <citation type="submission" date="2023-07" db="EMBL/GenBank/DDBJ databases">
        <title>Genomic Encyclopedia of Type Strains, Phase IV (KMG-IV): sequencing the most valuable type-strain genomes for metagenomic binning, comparative biology and taxonomic classification.</title>
        <authorList>
            <person name="Goeker M."/>
        </authorList>
    </citation>
    <scope>NUCLEOTIDE SEQUENCE [LARGE SCALE GENOMIC DNA]</scope>
    <source>
        <strain evidence="1 2">DSM 19013</strain>
    </source>
</reference>
<dbReference type="PANTHER" id="PTHR43434:SF13">
    <property type="entry name" value="PHOSPHOGLYCOLATE PHOSPHATASE"/>
    <property type="match status" value="1"/>
</dbReference>
<proteinExistence type="predicted"/>
<evidence type="ECO:0000313" key="2">
    <source>
        <dbReference type="Proteomes" id="UP001231124"/>
    </source>
</evidence>
<dbReference type="SFLD" id="SFLDS00003">
    <property type="entry name" value="Haloacid_Dehalogenase"/>
    <property type="match status" value="1"/>
</dbReference>
<dbReference type="InterPro" id="IPR050155">
    <property type="entry name" value="HAD-like_hydrolase_sf"/>
</dbReference>
<dbReference type="EC" id="3.1.3.18" evidence="1"/>
<sequence>MAAFREPAASADGARGPAAYGLVVLDFDGTLADTFAWFSSVLGGVADRYRFRRVAEEEVEGLRRLGAREILTRLGIPRWKVPLIARHMHGLAARDAGRLRPFPGIAAMLADLDGAGVSLAVLSSNREDVVRRVLGPESAGRIAVWSCGASIFGKARRLRGLVAASRLPPERVLCLGDEIRDAEAARAVGCAFGAVAWGYTDAQALAATEPDHLFREPAEVVAAVVE</sequence>
<dbReference type="InterPro" id="IPR036412">
    <property type="entry name" value="HAD-like_sf"/>
</dbReference>
<evidence type="ECO:0000313" key="1">
    <source>
        <dbReference type="EMBL" id="MDQ0446256.1"/>
    </source>
</evidence>
<dbReference type="SUPFAM" id="SSF56784">
    <property type="entry name" value="HAD-like"/>
    <property type="match status" value="1"/>
</dbReference>
<dbReference type="InterPro" id="IPR041492">
    <property type="entry name" value="HAD_2"/>
</dbReference>
<keyword evidence="1" id="KW-0378">Hydrolase</keyword>
<dbReference type="InterPro" id="IPR023198">
    <property type="entry name" value="PGP-like_dom2"/>
</dbReference>
<organism evidence="1 2">
    <name type="scientific">Methylobacterium aerolatum</name>
    <dbReference type="NCBI Taxonomy" id="418708"/>
    <lineage>
        <taxon>Bacteria</taxon>
        <taxon>Pseudomonadati</taxon>
        <taxon>Pseudomonadota</taxon>
        <taxon>Alphaproteobacteria</taxon>
        <taxon>Hyphomicrobiales</taxon>
        <taxon>Methylobacteriaceae</taxon>
        <taxon>Methylobacterium</taxon>
    </lineage>
</organism>
<name>A0ABU0HV99_9HYPH</name>
<dbReference type="EMBL" id="JAUSVP010000002">
    <property type="protein sequence ID" value="MDQ0446256.1"/>
    <property type="molecule type" value="Genomic_DNA"/>
</dbReference>
<dbReference type="Proteomes" id="UP001231124">
    <property type="component" value="Unassembled WGS sequence"/>
</dbReference>
<dbReference type="PANTHER" id="PTHR43434">
    <property type="entry name" value="PHOSPHOGLYCOLATE PHOSPHATASE"/>
    <property type="match status" value="1"/>
</dbReference>